<evidence type="ECO:0000313" key="3">
    <source>
        <dbReference type="Proteomes" id="UP000472241"/>
    </source>
</evidence>
<sequence>MSPYAASTVCESSVSLFEIPAVALLVYILPTFPFFSSLSCLPLFPPPSLLSPPSPKSFSFSEIKRLLTSSRLMEPFFPHNGVLGMTFFFWSATQSTEE</sequence>
<keyword evidence="1" id="KW-1133">Transmembrane helix</keyword>
<accession>A0A667GM04</accession>
<evidence type="ECO:0000256" key="1">
    <source>
        <dbReference type="SAM" id="Phobius"/>
    </source>
</evidence>
<feature type="transmembrane region" description="Helical" evidence="1">
    <location>
        <begin position="21"/>
        <end position="44"/>
    </location>
</feature>
<dbReference type="Proteomes" id="UP000472241">
    <property type="component" value="Unplaced"/>
</dbReference>
<proteinExistence type="predicted"/>
<keyword evidence="1" id="KW-0812">Transmembrane</keyword>
<organism evidence="2 3">
    <name type="scientific">Lynx canadensis</name>
    <name type="common">Canada lynx</name>
    <name type="synonym">Felis canadensis</name>
    <dbReference type="NCBI Taxonomy" id="61383"/>
    <lineage>
        <taxon>Eukaryota</taxon>
        <taxon>Metazoa</taxon>
        <taxon>Chordata</taxon>
        <taxon>Craniata</taxon>
        <taxon>Vertebrata</taxon>
        <taxon>Euteleostomi</taxon>
        <taxon>Mammalia</taxon>
        <taxon>Eutheria</taxon>
        <taxon>Laurasiatheria</taxon>
        <taxon>Carnivora</taxon>
        <taxon>Feliformia</taxon>
        <taxon>Felidae</taxon>
        <taxon>Felinae</taxon>
        <taxon>Lynx</taxon>
    </lineage>
</organism>
<dbReference type="Ensembl" id="ENSLCNT00005010363.1">
    <property type="protein sequence ID" value="ENSLCNP00005009228.1"/>
    <property type="gene ID" value="ENSLCNG00005006045.1"/>
</dbReference>
<keyword evidence="1" id="KW-0472">Membrane</keyword>
<reference evidence="2" key="1">
    <citation type="submission" date="2025-08" db="UniProtKB">
        <authorList>
            <consortium name="Ensembl"/>
        </authorList>
    </citation>
    <scope>IDENTIFICATION</scope>
</reference>
<dbReference type="AlphaFoldDB" id="A0A667GM04"/>
<reference evidence="2" key="2">
    <citation type="submission" date="2025-09" db="UniProtKB">
        <authorList>
            <consortium name="Ensembl"/>
        </authorList>
    </citation>
    <scope>IDENTIFICATION</scope>
</reference>
<name>A0A667GM04_LYNCA</name>
<protein>
    <submittedName>
        <fullName evidence="2">Uncharacterized protein</fullName>
    </submittedName>
</protein>
<keyword evidence="3" id="KW-1185">Reference proteome</keyword>
<evidence type="ECO:0000313" key="2">
    <source>
        <dbReference type="Ensembl" id="ENSLCNP00005009228.1"/>
    </source>
</evidence>